<keyword evidence="5 6" id="KW-0687">Ribonucleoprotein</keyword>
<organism evidence="8 9">
    <name type="scientific">Candidatus Portnoybacteria bacterium RBG_13_41_18</name>
    <dbReference type="NCBI Taxonomy" id="1801991"/>
    <lineage>
        <taxon>Bacteria</taxon>
        <taxon>Candidatus Portnoyibacteriota</taxon>
    </lineage>
</organism>
<dbReference type="PANTHER" id="PTHR21349">
    <property type="entry name" value="50S RIBOSOMAL PROTEIN L21"/>
    <property type="match status" value="1"/>
</dbReference>
<dbReference type="GO" id="GO:0005840">
    <property type="term" value="C:ribosome"/>
    <property type="evidence" value="ECO:0007669"/>
    <property type="project" value="UniProtKB-KW"/>
</dbReference>
<dbReference type="GO" id="GO:0003735">
    <property type="term" value="F:structural constituent of ribosome"/>
    <property type="evidence" value="ECO:0007669"/>
    <property type="project" value="InterPro"/>
</dbReference>
<evidence type="ECO:0000256" key="1">
    <source>
        <dbReference type="ARBA" id="ARBA00008563"/>
    </source>
</evidence>
<dbReference type="SUPFAM" id="SSF141091">
    <property type="entry name" value="L21p-like"/>
    <property type="match status" value="1"/>
</dbReference>
<comment type="similarity">
    <text evidence="1 6 7">Belongs to the bacterial ribosomal protein bL21 family.</text>
</comment>
<keyword evidence="3 6" id="KW-0694">RNA-binding</keyword>
<name>A0A1G2F911_9BACT</name>
<evidence type="ECO:0000256" key="7">
    <source>
        <dbReference type="RuleBase" id="RU000562"/>
    </source>
</evidence>
<dbReference type="Pfam" id="PF00829">
    <property type="entry name" value="Ribosomal_L21p"/>
    <property type="match status" value="1"/>
</dbReference>
<dbReference type="InterPro" id="IPR018258">
    <property type="entry name" value="Ribosomal_bL21_CS"/>
</dbReference>
<evidence type="ECO:0000256" key="2">
    <source>
        <dbReference type="ARBA" id="ARBA00022730"/>
    </source>
</evidence>
<evidence type="ECO:0000313" key="9">
    <source>
        <dbReference type="Proteomes" id="UP000177725"/>
    </source>
</evidence>
<dbReference type="NCBIfam" id="TIGR00061">
    <property type="entry name" value="L21"/>
    <property type="match status" value="1"/>
</dbReference>
<reference evidence="8 9" key="1">
    <citation type="journal article" date="2016" name="Nat. Commun.">
        <title>Thousands of microbial genomes shed light on interconnected biogeochemical processes in an aquifer system.</title>
        <authorList>
            <person name="Anantharaman K."/>
            <person name="Brown C.T."/>
            <person name="Hug L.A."/>
            <person name="Sharon I."/>
            <person name="Castelle C.J."/>
            <person name="Probst A.J."/>
            <person name="Thomas B.C."/>
            <person name="Singh A."/>
            <person name="Wilkins M.J."/>
            <person name="Karaoz U."/>
            <person name="Brodie E.L."/>
            <person name="Williams K.H."/>
            <person name="Hubbard S.S."/>
            <person name="Banfield J.F."/>
        </authorList>
    </citation>
    <scope>NUCLEOTIDE SEQUENCE [LARGE SCALE GENOMIC DNA]</scope>
</reference>
<dbReference type="PANTHER" id="PTHR21349:SF0">
    <property type="entry name" value="LARGE RIBOSOMAL SUBUNIT PROTEIN BL21M"/>
    <property type="match status" value="1"/>
</dbReference>
<dbReference type="HAMAP" id="MF_01363">
    <property type="entry name" value="Ribosomal_bL21"/>
    <property type="match status" value="1"/>
</dbReference>
<evidence type="ECO:0000256" key="4">
    <source>
        <dbReference type="ARBA" id="ARBA00022980"/>
    </source>
</evidence>
<keyword evidence="2 6" id="KW-0699">rRNA-binding</keyword>
<dbReference type="GO" id="GO:0005737">
    <property type="term" value="C:cytoplasm"/>
    <property type="evidence" value="ECO:0007669"/>
    <property type="project" value="UniProtKB-ARBA"/>
</dbReference>
<accession>A0A1G2F911</accession>
<keyword evidence="4 6" id="KW-0689">Ribosomal protein</keyword>
<dbReference type="EMBL" id="MHMV01000030">
    <property type="protein sequence ID" value="OGZ34242.1"/>
    <property type="molecule type" value="Genomic_DNA"/>
</dbReference>
<dbReference type="GO" id="GO:0006412">
    <property type="term" value="P:translation"/>
    <property type="evidence" value="ECO:0007669"/>
    <property type="project" value="UniProtKB-UniRule"/>
</dbReference>
<evidence type="ECO:0000256" key="3">
    <source>
        <dbReference type="ARBA" id="ARBA00022884"/>
    </source>
</evidence>
<evidence type="ECO:0000256" key="5">
    <source>
        <dbReference type="ARBA" id="ARBA00023274"/>
    </source>
</evidence>
<protein>
    <recommendedName>
        <fullName evidence="6">Large ribosomal subunit protein bL21</fullName>
    </recommendedName>
</protein>
<dbReference type="GO" id="GO:1990904">
    <property type="term" value="C:ribonucleoprotein complex"/>
    <property type="evidence" value="ECO:0007669"/>
    <property type="project" value="UniProtKB-KW"/>
</dbReference>
<proteinExistence type="inferred from homology"/>
<dbReference type="InterPro" id="IPR036164">
    <property type="entry name" value="bL21-like_sf"/>
</dbReference>
<dbReference type="InterPro" id="IPR028909">
    <property type="entry name" value="bL21-like"/>
</dbReference>
<dbReference type="PROSITE" id="PS01169">
    <property type="entry name" value="RIBOSOMAL_L21"/>
    <property type="match status" value="1"/>
</dbReference>
<comment type="function">
    <text evidence="6 7">This protein binds to 23S rRNA in the presence of protein L20.</text>
</comment>
<evidence type="ECO:0000313" key="8">
    <source>
        <dbReference type="EMBL" id="OGZ34242.1"/>
    </source>
</evidence>
<comment type="caution">
    <text evidence="8">The sequence shown here is derived from an EMBL/GenBank/DDBJ whole genome shotgun (WGS) entry which is preliminary data.</text>
</comment>
<dbReference type="GO" id="GO:0019843">
    <property type="term" value="F:rRNA binding"/>
    <property type="evidence" value="ECO:0007669"/>
    <property type="project" value="UniProtKB-UniRule"/>
</dbReference>
<dbReference type="InterPro" id="IPR001787">
    <property type="entry name" value="Ribosomal_bL21"/>
</dbReference>
<dbReference type="AlphaFoldDB" id="A0A1G2F911"/>
<sequence>MLAVIKTGGKQYKVAPGDKIQIEKLDAKEKEGVIFDEVLLLDDGKDVKVGQPQVEGAKVEGKVIEQGREDKVIIYKYKSKKRFHVKKGHRQPYTMVEITKINA</sequence>
<gene>
    <name evidence="6" type="primary">rplU</name>
    <name evidence="8" type="ORF">A2174_03505</name>
</gene>
<dbReference type="Proteomes" id="UP000177725">
    <property type="component" value="Unassembled WGS sequence"/>
</dbReference>
<comment type="subunit">
    <text evidence="6">Part of the 50S ribosomal subunit. Contacts protein L20.</text>
</comment>
<evidence type="ECO:0000256" key="6">
    <source>
        <dbReference type="HAMAP-Rule" id="MF_01363"/>
    </source>
</evidence>